<dbReference type="EMBL" id="BAAAUT010000094">
    <property type="protein sequence ID" value="GAA3166012.1"/>
    <property type="molecule type" value="Genomic_DNA"/>
</dbReference>
<name>A0ABP6P8E5_9ACTN</name>
<keyword evidence="1" id="KW-0732">Signal</keyword>
<feature type="chain" id="PRO_5046381578" evidence="1">
    <location>
        <begin position="30"/>
        <end position="185"/>
    </location>
</feature>
<protein>
    <submittedName>
        <fullName evidence="2">Uncharacterized protein</fullName>
    </submittedName>
</protein>
<comment type="caution">
    <text evidence="2">The sequence shown here is derived from an EMBL/GenBank/DDBJ whole genome shotgun (WGS) entry which is preliminary data.</text>
</comment>
<organism evidence="2 3">
    <name type="scientific">Planomonospora alba</name>
    <dbReference type="NCBI Taxonomy" id="161354"/>
    <lineage>
        <taxon>Bacteria</taxon>
        <taxon>Bacillati</taxon>
        <taxon>Actinomycetota</taxon>
        <taxon>Actinomycetes</taxon>
        <taxon>Streptosporangiales</taxon>
        <taxon>Streptosporangiaceae</taxon>
        <taxon>Planomonospora</taxon>
    </lineage>
</organism>
<sequence>MWRRCAVYGPLATWAVVTGLLTGCQSAPAEPVSAAERPVLPADPDPGPRVAAERAVLASYRGMWREFTAAAGSADWRAPGLGEYATGDALAVLRHGLWLAGRKGQVVRGEPALSPEVTALRPAVAPTRARIVDCVDDTGFTVRTRAGEAVTGGAPAGRHRTAAGLVLRDGSWYVRTLVLREAGTC</sequence>
<dbReference type="RefSeq" id="WP_344866557.1">
    <property type="nucleotide sequence ID" value="NZ_BAAAUT010000094.1"/>
</dbReference>
<dbReference type="PROSITE" id="PS51257">
    <property type="entry name" value="PROKAR_LIPOPROTEIN"/>
    <property type="match status" value="1"/>
</dbReference>
<accession>A0ABP6P8E5</accession>
<evidence type="ECO:0000256" key="1">
    <source>
        <dbReference type="SAM" id="SignalP"/>
    </source>
</evidence>
<keyword evidence="3" id="KW-1185">Reference proteome</keyword>
<gene>
    <name evidence="2" type="ORF">GCM10010466_66040</name>
</gene>
<evidence type="ECO:0000313" key="2">
    <source>
        <dbReference type="EMBL" id="GAA3166012.1"/>
    </source>
</evidence>
<proteinExistence type="predicted"/>
<reference evidence="3" key="1">
    <citation type="journal article" date="2019" name="Int. J. Syst. Evol. Microbiol.">
        <title>The Global Catalogue of Microorganisms (GCM) 10K type strain sequencing project: providing services to taxonomists for standard genome sequencing and annotation.</title>
        <authorList>
            <consortium name="The Broad Institute Genomics Platform"/>
            <consortium name="The Broad Institute Genome Sequencing Center for Infectious Disease"/>
            <person name="Wu L."/>
            <person name="Ma J."/>
        </authorList>
    </citation>
    <scope>NUCLEOTIDE SEQUENCE [LARGE SCALE GENOMIC DNA]</scope>
    <source>
        <strain evidence="3">JCM 9373</strain>
    </source>
</reference>
<evidence type="ECO:0000313" key="3">
    <source>
        <dbReference type="Proteomes" id="UP001500320"/>
    </source>
</evidence>
<feature type="signal peptide" evidence="1">
    <location>
        <begin position="1"/>
        <end position="29"/>
    </location>
</feature>
<dbReference type="Proteomes" id="UP001500320">
    <property type="component" value="Unassembled WGS sequence"/>
</dbReference>